<comment type="caution">
    <text evidence="2">The sequence shown here is derived from an EMBL/GenBank/DDBJ whole genome shotgun (WGS) entry which is preliminary data.</text>
</comment>
<dbReference type="SUPFAM" id="SSF56349">
    <property type="entry name" value="DNA breaking-rejoining enzymes"/>
    <property type="match status" value="1"/>
</dbReference>
<dbReference type="InterPro" id="IPR013762">
    <property type="entry name" value="Integrase-like_cat_sf"/>
</dbReference>
<reference evidence="2 3" key="1">
    <citation type="submission" date="2023-04" db="EMBL/GenBank/DDBJ databases">
        <title>Halomonas strains isolated from rhizosphere soil.</title>
        <authorList>
            <person name="Xu L."/>
            <person name="Sun J.-Q."/>
        </authorList>
    </citation>
    <scope>NUCLEOTIDE SEQUENCE [LARGE SCALE GENOMIC DNA]</scope>
    <source>
        <strain evidence="2 3">LN1S58</strain>
    </source>
</reference>
<keyword evidence="3" id="KW-1185">Reference proteome</keyword>
<sequence length="717" mass="81121">MSNVIPFLPKPELAAQAMLNEFIHWAKSNIHLYDKPLDCVQWEAKSWHRWGFENTTCSKLGKRSELLHPDFIDYAKAMLFEERVIKLRKKNYTLHALRCLEVALLDITQNGDVTAVTAAIFDKACAVAQNYYDASTTVYQVSRELKYVNDHLHALGVVANPFIWEPQIKPFRITLKKSYEVAKKKLPSDKSLIALGEIFHNKPELPLDIMITSAVAIMLSHPCRIGELAYVKKDCFFAERDAQGREQLYMLWYSAKGFGATQKPIPGIMAETCQEAVNRVIEITQEARDYAKWLEENPDSFPRHAGVPNKGLDEPLSTQEACDALMLSTRRVSSRGNKSRKVFKKFLENIVAKKSTSSKARKIAQELLYGFDSSSGTRHYVNGWLAEYEFNDTFKVTLRTLNVLLREKYLPEHFPFTNSKRITKWQDALFCFRTGAFAAVDSNKGTVKPFGLTGCGNARLSLHLTGGSKEIKSIFERHGYNGVKVNTHAFRHYLNTGANRSYLSQELIARWSGRENPSQNKVYNHMSVDEKAAEIEAFTPQLAVMSDKLLASLKTNAPISMKDFGDESDRIVHRTEFGICIHDYAQEPCAKFNNCLTCGEHVCVKGDETKLVNLKEEREYLRSSLEAFQREADEGTYGANTWLQTTMEKMERCDQLIQMLESPDIEDGALIRGVENGWAAGRNALAMRGELVEEDANLIATEDDKVAELERLLGSGG</sequence>
<evidence type="ECO:0000256" key="1">
    <source>
        <dbReference type="ARBA" id="ARBA00023172"/>
    </source>
</evidence>
<dbReference type="InterPro" id="IPR011010">
    <property type="entry name" value="DNA_brk_join_enz"/>
</dbReference>
<evidence type="ECO:0000313" key="2">
    <source>
        <dbReference type="EMBL" id="MDI5934660.1"/>
    </source>
</evidence>
<protein>
    <recommendedName>
        <fullName evidence="4">Integrase</fullName>
    </recommendedName>
</protein>
<dbReference type="RefSeq" id="WP_282722137.1">
    <property type="nucleotide sequence ID" value="NZ_JASCQO010000038.1"/>
</dbReference>
<dbReference type="EMBL" id="JASCQO010000038">
    <property type="protein sequence ID" value="MDI5934660.1"/>
    <property type="molecule type" value="Genomic_DNA"/>
</dbReference>
<accession>A0ABT6VLW5</accession>
<organism evidence="2 3">
    <name type="scientific">Halomonas kalidii</name>
    <dbReference type="NCBI Taxonomy" id="3043293"/>
    <lineage>
        <taxon>Bacteria</taxon>
        <taxon>Pseudomonadati</taxon>
        <taxon>Pseudomonadota</taxon>
        <taxon>Gammaproteobacteria</taxon>
        <taxon>Oceanospirillales</taxon>
        <taxon>Halomonadaceae</taxon>
        <taxon>Halomonas</taxon>
    </lineage>
</organism>
<gene>
    <name evidence="2" type="ORF">QLQ84_12765</name>
</gene>
<dbReference type="Gene3D" id="1.10.443.10">
    <property type="entry name" value="Intergrase catalytic core"/>
    <property type="match status" value="1"/>
</dbReference>
<dbReference type="Proteomes" id="UP001244242">
    <property type="component" value="Unassembled WGS sequence"/>
</dbReference>
<name>A0ABT6VLW5_9GAMM</name>
<proteinExistence type="predicted"/>
<keyword evidence="1" id="KW-0233">DNA recombination</keyword>
<evidence type="ECO:0000313" key="3">
    <source>
        <dbReference type="Proteomes" id="UP001244242"/>
    </source>
</evidence>
<evidence type="ECO:0008006" key="4">
    <source>
        <dbReference type="Google" id="ProtNLM"/>
    </source>
</evidence>